<sequence>MRFKSTPQLMGSMDSIWRTGISDIHATPVKVYVRFALNYGFAGLEHAAESSLMACLGTTTSRSPKNRHTLMSTGTFVLLWLPDVHPPYCPVNMWLTSAGHRSVISRIDSVPRNMVSVDFHIEENPKTGAINLVLHLLLHRFCAVSTLLNVALNGFNAIPVSIVEDCIPELG</sequence>
<dbReference type="EMBL" id="MU129381">
    <property type="protein sequence ID" value="KAF9503333.1"/>
    <property type="molecule type" value="Genomic_DNA"/>
</dbReference>
<keyword evidence="2" id="KW-1185">Reference proteome</keyword>
<name>A0A9P6DLR6_9AGAM</name>
<reference evidence="1" key="1">
    <citation type="journal article" date="2020" name="Nat. Commun.">
        <title>Large-scale genome sequencing of mycorrhizal fungi provides insights into the early evolution of symbiotic traits.</title>
        <authorList>
            <person name="Miyauchi S."/>
            <person name="Kiss E."/>
            <person name="Kuo A."/>
            <person name="Drula E."/>
            <person name="Kohler A."/>
            <person name="Sanchez-Garcia M."/>
            <person name="Morin E."/>
            <person name="Andreopoulos B."/>
            <person name="Barry K.W."/>
            <person name="Bonito G."/>
            <person name="Buee M."/>
            <person name="Carver A."/>
            <person name="Chen C."/>
            <person name="Cichocki N."/>
            <person name="Clum A."/>
            <person name="Culley D."/>
            <person name="Crous P.W."/>
            <person name="Fauchery L."/>
            <person name="Girlanda M."/>
            <person name="Hayes R.D."/>
            <person name="Keri Z."/>
            <person name="LaButti K."/>
            <person name="Lipzen A."/>
            <person name="Lombard V."/>
            <person name="Magnuson J."/>
            <person name="Maillard F."/>
            <person name="Murat C."/>
            <person name="Nolan M."/>
            <person name="Ohm R.A."/>
            <person name="Pangilinan J."/>
            <person name="Pereira M.F."/>
            <person name="Perotto S."/>
            <person name="Peter M."/>
            <person name="Pfister S."/>
            <person name="Riley R."/>
            <person name="Sitrit Y."/>
            <person name="Stielow J.B."/>
            <person name="Szollosi G."/>
            <person name="Zifcakova L."/>
            <person name="Stursova M."/>
            <person name="Spatafora J.W."/>
            <person name="Tedersoo L."/>
            <person name="Vaario L.M."/>
            <person name="Yamada A."/>
            <person name="Yan M."/>
            <person name="Wang P."/>
            <person name="Xu J."/>
            <person name="Bruns T."/>
            <person name="Baldrian P."/>
            <person name="Vilgalys R."/>
            <person name="Dunand C."/>
            <person name="Henrissat B."/>
            <person name="Grigoriev I.V."/>
            <person name="Hibbett D."/>
            <person name="Nagy L.G."/>
            <person name="Martin F.M."/>
        </authorList>
    </citation>
    <scope>NUCLEOTIDE SEQUENCE</scope>
    <source>
        <strain evidence="1">UP504</strain>
    </source>
</reference>
<proteinExistence type="predicted"/>
<protein>
    <submittedName>
        <fullName evidence="1">Uncharacterized protein</fullName>
    </submittedName>
</protein>
<evidence type="ECO:0000313" key="1">
    <source>
        <dbReference type="EMBL" id="KAF9503333.1"/>
    </source>
</evidence>
<organism evidence="1 2">
    <name type="scientific">Hydnum rufescens UP504</name>
    <dbReference type="NCBI Taxonomy" id="1448309"/>
    <lineage>
        <taxon>Eukaryota</taxon>
        <taxon>Fungi</taxon>
        <taxon>Dikarya</taxon>
        <taxon>Basidiomycota</taxon>
        <taxon>Agaricomycotina</taxon>
        <taxon>Agaricomycetes</taxon>
        <taxon>Cantharellales</taxon>
        <taxon>Hydnaceae</taxon>
        <taxon>Hydnum</taxon>
    </lineage>
</organism>
<comment type="caution">
    <text evidence="1">The sequence shown here is derived from an EMBL/GenBank/DDBJ whole genome shotgun (WGS) entry which is preliminary data.</text>
</comment>
<gene>
    <name evidence="1" type="ORF">BS47DRAFT_1402514</name>
</gene>
<dbReference type="Proteomes" id="UP000886523">
    <property type="component" value="Unassembled WGS sequence"/>
</dbReference>
<accession>A0A9P6DLR6</accession>
<dbReference type="AlphaFoldDB" id="A0A9P6DLR6"/>
<evidence type="ECO:0000313" key="2">
    <source>
        <dbReference type="Proteomes" id="UP000886523"/>
    </source>
</evidence>